<accession>A0A8E2DYC8</accession>
<evidence type="ECO:0000313" key="1">
    <source>
        <dbReference type="EMBL" id="OCK74041.1"/>
    </source>
</evidence>
<protein>
    <submittedName>
        <fullName evidence="1">Uncharacterized protein</fullName>
    </submittedName>
</protein>
<organism evidence="1 2">
    <name type="scientific">Lepidopterella palustris CBS 459.81</name>
    <dbReference type="NCBI Taxonomy" id="1314670"/>
    <lineage>
        <taxon>Eukaryota</taxon>
        <taxon>Fungi</taxon>
        <taxon>Dikarya</taxon>
        <taxon>Ascomycota</taxon>
        <taxon>Pezizomycotina</taxon>
        <taxon>Dothideomycetes</taxon>
        <taxon>Pleosporomycetidae</taxon>
        <taxon>Mytilinidiales</taxon>
        <taxon>Argynnaceae</taxon>
        <taxon>Lepidopterella</taxon>
    </lineage>
</organism>
<dbReference type="AlphaFoldDB" id="A0A8E2DYC8"/>
<gene>
    <name evidence="1" type="ORF">K432DRAFT_214233</name>
</gene>
<dbReference type="Proteomes" id="UP000250266">
    <property type="component" value="Unassembled WGS sequence"/>
</dbReference>
<keyword evidence="2" id="KW-1185">Reference proteome</keyword>
<evidence type="ECO:0000313" key="2">
    <source>
        <dbReference type="Proteomes" id="UP000250266"/>
    </source>
</evidence>
<sequence length="137" mass="15232">MNQQAATHLDVKLFHHYSPNTISEQVIPESHDLRRTSISLPSSILLSFISSILTLPPLSFLHPHPLFSFVCHFPSQPLPSCPIAYHIALGYPLHLLQVNMADSQSQSSASTAIFTERETKMLGWVMMSLKSGPPEVI</sequence>
<proteinExistence type="predicted"/>
<dbReference type="EMBL" id="KV745577">
    <property type="protein sequence ID" value="OCK74041.1"/>
    <property type="molecule type" value="Genomic_DNA"/>
</dbReference>
<name>A0A8E2DYC8_9PEZI</name>
<dbReference type="OrthoDB" id="5403747at2759"/>
<reference evidence="1 2" key="1">
    <citation type="journal article" date="2016" name="Nat. Commun.">
        <title>Ectomycorrhizal ecology is imprinted in the genome of the dominant symbiotic fungus Cenococcum geophilum.</title>
        <authorList>
            <consortium name="DOE Joint Genome Institute"/>
            <person name="Peter M."/>
            <person name="Kohler A."/>
            <person name="Ohm R.A."/>
            <person name="Kuo A."/>
            <person name="Krutzmann J."/>
            <person name="Morin E."/>
            <person name="Arend M."/>
            <person name="Barry K.W."/>
            <person name="Binder M."/>
            <person name="Choi C."/>
            <person name="Clum A."/>
            <person name="Copeland A."/>
            <person name="Grisel N."/>
            <person name="Haridas S."/>
            <person name="Kipfer T."/>
            <person name="LaButti K."/>
            <person name="Lindquist E."/>
            <person name="Lipzen A."/>
            <person name="Maire R."/>
            <person name="Meier B."/>
            <person name="Mihaltcheva S."/>
            <person name="Molinier V."/>
            <person name="Murat C."/>
            <person name="Poggeler S."/>
            <person name="Quandt C.A."/>
            <person name="Sperisen C."/>
            <person name="Tritt A."/>
            <person name="Tisserant E."/>
            <person name="Crous P.W."/>
            <person name="Henrissat B."/>
            <person name="Nehls U."/>
            <person name="Egli S."/>
            <person name="Spatafora J.W."/>
            <person name="Grigoriev I.V."/>
            <person name="Martin F.M."/>
        </authorList>
    </citation>
    <scope>NUCLEOTIDE SEQUENCE [LARGE SCALE GENOMIC DNA]</scope>
    <source>
        <strain evidence="1 2">CBS 459.81</strain>
    </source>
</reference>